<dbReference type="RefSeq" id="WP_214587669.1">
    <property type="nucleotide sequence ID" value="NZ_JAUHGV010000006.1"/>
</dbReference>
<evidence type="ECO:0000313" key="1">
    <source>
        <dbReference type="EMBL" id="MDN4012267.1"/>
    </source>
</evidence>
<gene>
    <name evidence="1" type="ORF">QX233_07350</name>
</gene>
<dbReference type="AlphaFoldDB" id="A0AAJ1R4N2"/>
<proteinExistence type="predicted"/>
<dbReference type="EMBL" id="JAUHGV010000006">
    <property type="protein sequence ID" value="MDN4012267.1"/>
    <property type="molecule type" value="Genomic_DNA"/>
</dbReference>
<sequence length="52" mass="5837">MNIPEFIDLSQGQIKAIQLIKKVPAERVEQALKGAGVSSEDINFAREFIKKH</sequence>
<reference evidence="1" key="1">
    <citation type="submission" date="2023-06" db="EMBL/GenBank/DDBJ databases">
        <title>Two Chryseobacterium gambrini strains from China.</title>
        <authorList>
            <person name="Zeng J."/>
            <person name="Wu Y."/>
        </authorList>
    </citation>
    <scope>NUCLEOTIDE SEQUENCE</scope>
    <source>
        <strain evidence="1">SQ219</strain>
    </source>
</reference>
<protein>
    <submittedName>
        <fullName evidence="1">Uncharacterized protein</fullName>
    </submittedName>
</protein>
<organism evidence="1 2">
    <name type="scientific">Chryseobacterium gambrini</name>
    <dbReference type="NCBI Taxonomy" id="373672"/>
    <lineage>
        <taxon>Bacteria</taxon>
        <taxon>Pseudomonadati</taxon>
        <taxon>Bacteroidota</taxon>
        <taxon>Flavobacteriia</taxon>
        <taxon>Flavobacteriales</taxon>
        <taxon>Weeksellaceae</taxon>
        <taxon>Chryseobacterium group</taxon>
        <taxon>Chryseobacterium</taxon>
    </lineage>
</organism>
<dbReference type="Proteomes" id="UP001225933">
    <property type="component" value="Unassembled WGS sequence"/>
</dbReference>
<evidence type="ECO:0000313" key="2">
    <source>
        <dbReference type="Proteomes" id="UP001225933"/>
    </source>
</evidence>
<comment type="caution">
    <text evidence="1">The sequence shown here is derived from an EMBL/GenBank/DDBJ whole genome shotgun (WGS) entry which is preliminary data.</text>
</comment>
<name>A0AAJ1R4N2_9FLAO</name>
<accession>A0AAJ1R4N2</accession>